<name>A0ABW4BJJ2_9LACO</name>
<keyword evidence="9" id="KW-1185">Reference proteome</keyword>
<dbReference type="Proteomes" id="UP001597191">
    <property type="component" value="Unassembled WGS sequence"/>
</dbReference>
<comment type="subcellular location">
    <subcellularLocation>
        <location evidence="1">Membrane</location>
        <topology evidence="1">Lipid-anchor</topology>
    </subcellularLocation>
</comment>
<comment type="caution">
    <text evidence="8">The sequence shown here is derived from an EMBL/GenBank/DDBJ whole genome shotgun (WGS) entry which is preliminary data.</text>
</comment>
<dbReference type="PANTHER" id="PTHR30429">
    <property type="entry name" value="D-METHIONINE-BINDING LIPOPROTEIN METQ"/>
    <property type="match status" value="1"/>
</dbReference>
<dbReference type="PROSITE" id="PS51257">
    <property type="entry name" value="PROKAR_LIPOPROTEIN"/>
    <property type="match status" value="1"/>
</dbReference>
<sequence length="137" mass="15719">MKQFFKRLSLGVVALVPLLFAFGCGKNSASAAQTTTIKIGIMSSDERIWQPIVQKLKKQRINLKLVEFSDYNQPNKALTDHQLDLNSFQHYDFLASWNKSHDTDIVAIGETYMTRGFMYSQKIKSISQINQSNQAWR</sequence>
<feature type="chain" id="PRO_5045654679" evidence="7">
    <location>
        <begin position="32"/>
        <end position="137"/>
    </location>
</feature>
<proteinExistence type="inferred from homology"/>
<dbReference type="PANTHER" id="PTHR30429:SF1">
    <property type="entry name" value="D-METHIONINE-BINDING LIPOPROTEIN METQ-RELATED"/>
    <property type="match status" value="1"/>
</dbReference>
<dbReference type="SUPFAM" id="SSF53850">
    <property type="entry name" value="Periplasmic binding protein-like II"/>
    <property type="match status" value="1"/>
</dbReference>
<evidence type="ECO:0000256" key="2">
    <source>
        <dbReference type="ARBA" id="ARBA00008973"/>
    </source>
</evidence>
<organism evidence="8 9">
    <name type="scientific">Lapidilactobacillus gannanensis</name>
    <dbReference type="NCBI Taxonomy" id="2486002"/>
    <lineage>
        <taxon>Bacteria</taxon>
        <taxon>Bacillati</taxon>
        <taxon>Bacillota</taxon>
        <taxon>Bacilli</taxon>
        <taxon>Lactobacillales</taxon>
        <taxon>Lactobacillaceae</taxon>
        <taxon>Lapidilactobacillus</taxon>
    </lineage>
</organism>
<dbReference type="EMBL" id="JBHTOH010000015">
    <property type="protein sequence ID" value="MFD1410416.1"/>
    <property type="molecule type" value="Genomic_DNA"/>
</dbReference>
<keyword evidence="6" id="KW-0449">Lipoprotein</keyword>
<evidence type="ECO:0000256" key="7">
    <source>
        <dbReference type="SAM" id="SignalP"/>
    </source>
</evidence>
<dbReference type="Gene3D" id="3.40.190.10">
    <property type="entry name" value="Periplasmic binding protein-like II"/>
    <property type="match status" value="1"/>
</dbReference>
<protein>
    <submittedName>
        <fullName evidence="8">MetQ/NlpA family ABC transporter substrate-binding protein</fullName>
    </submittedName>
</protein>
<dbReference type="InterPro" id="IPR004872">
    <property type="entry name" value="Lipoprotein_NlpA"/>
</dbReference>
<reference evidence="9" key="1">
    <citation type="journal article" date="2019" name="Int. J. Syst. Evol. Microbiol.">
        <title>The Global Catalogue of Microorganisms (GCM) 10K type strain sequencing project: providing services to taxonomists for standard genome sequencing and annotation.</title>
        <authorList>
            <consortium name="The Broad Institute Genomics Platform"/>
            <consortium name="The Broad Institute Genome Sequencing Center for Infectious Disease"/>
            <person name="Wu L."/>
            <person name="Ma J."/>
        </authorList>
    </citation>
    <scope>NUCLEOTIDE SEQUENCE [LARGE SCALE GENOMIC DNA]</scope>
    <source>
        <strain evidence="9">CCM 8937</strain>
    </source>
</reference>
<evidence type="ECO:0000256" key="1">
    <source>
        <dbReference type="ARBA" id="ARBA00004635"/>
    </source>
</evidence>
<gene>
    <name evidence="8" type="ORF">ACFQ4R_02095</name>
</gene>
<evidence type="ECO:0000256" key="3">
    <source>
        <dbReference type="ARBA" id="ARBA00022729"/>
    </source>
</evidence>
<evidence type="ECO:0000256" key="4">
    <source>
        <dbReference type="ARBA" id="ARBA00023136"/>
    </source>
</evidence>
<keyword evidence="4" id="KW-0472">Membrane</keyword>
<evidence type="ECO:0000313" key="9">
    <source>
        <dbReference type="Proteomes" id="UP001597191"/>
    </source>
</evidence>
<keyword evidence="3 7" id="KW-0732">Signal</keyword>
<evidence type="ECO:0000256" key="6">
    <source>
        <dbReference type="ARBA" id="ARBA00023288"/>
    </source>
</evidence>
<evidence type="ECO:0000313" key="8">
    <source>
        <dbReference type="EMBL" id="MFD1410416.1"/>
    </source>
</evidence>
<dbReference type="RefSeq" id="WP_263853312.1">
    <property type="nucleotide sequence ID" value="NZ_JBHTOH010000015.1"/>
</dbReference>
<comment type="similarity">
    <text evidence="2">Belongs to the NlpA lipoprotein family.</text>
</comment>
<dbReference type="Pfam" id="PF03180">
    <property type="entry name" value="Lipoprotein_9"/>
    <property type="match status" value="1"/>
</dbReference>
<accession>A0ABW4BJJ2</accession>
<keyword evidence="5" id="KW-0564">Palmitate</keyword>
<feature type="signal peptide" evidence="7">
    <location>
        <begin position="1"/>
        <end position="31"/>
    </location>
</feature>
<evidence type="ECO:0000256" key="5">
    <source>
        <dbReference type="ARBA" id="ARBA00023139"/>
    </source>
</evidence>